<dbReference type="EMBL" id="GG738846">
    <property type="protein sequence ID" value="EFC49959.1"/>
    <property type="molecule type" value="Genomic_DNA"/>
</dbReference>
<name>D2UZK7_NAEGR</name>
<dbReference type="Pfam" id="PF08367">
    <property type="entry name" value="M16C_assoc"/>
    <property type="match status" value="1"/>
</dbReference>
<dbReference type="Gene3D" id="3.30.830.10">
    <property type="entry name" value="Metalloenzyme, LuxS/M16 peptidase-like"/>
    <property type="match status" value="3"/>
</dbReference>
<sequence>MKKIIANGNERKLLLIHQKFASSTLRNYSKSSSSPSAIFEKPIQLFNIDKSNTQLAHLLINDKNNFGYSINVKLDKSPINFLTYHHFNNLIVEKLNSCFNYSPYIYPSIFSIDTHQEVQTFQFTTNNQRQYKQLIDIFNNQLFFPNWNSRYIEELVLNSLEGLNVLNHTDGQARFSKSLISHLYDNTIPSYEECVNILKNTNSYNLRQDFESKYNPSNSLFISYGDSAEMVVKSLESLPKQTNSSSRNELIVESLKDTSTFEFVEHVPFENNLPENAQSRIAIAYKLDCDITNQHDYILLSILARCLQDTYPFELGNFSLSPLQISGINASHNQCSFIIGVEGVTNNDLPIVKNKLLRMMENINTRSASHYLNQIEMEYSTLFNSTLRIHEILLHSWVSEQNIGDSLSTGSSNSLIQLANIRKEIDECGGIERILSQLVQKYFSTNKNYVLLTQTGNKNVHLPTMSKISVNQNLSFASNINESYDIDTDSCISESFISNSVESYLNGRFLFNIQESNGDLIDISLVKYDNVFVTKDENRLHDIIYYSSIAKLITQLGARDASREEMDEFKEKYFPRGIQTSVKILHDKFDPNSVKCGIVLRTQVIRKNLYKALDVMDAMLSDSELKDMPPHLLNDELIKHIIDEVNQEISDQIDIIGLARFSSESKTSPISKLEDVAGGTTHLAFLEEAKLKSLKSFKNYISQFYRQLTTRFGYKLMLTASSKHRDMVCQVAKDFMESNSDMLQEEIPENNKFGKVIEASKEKNRYITIPPNTILEGSRIICRGGKSVPLTDDKAPHFFLLAQIFNEKLFKNSESDCRAHQSINGSFSIIGITREDIKMFLYDLDEQVRSFVDFAIDEISIEEFNRLKMNVMRELGDSVTIPAHERATKLFNYGISYDDYSKFKSTLLKSTIEELKSAANSQFGFQQEQGFVLTVMGTELDTPDEVKVMSKDRNGSWEIVGSSSTKRVGLEEYMLGSPEDGEAKQKSEIENLDSKCSF</sequence>
<reference evidence="3 4" key="1">
    <citation type="journal article" date="2010" name="Cell">
        <title>The genome of Naegleria gruberi illuminates early eukaryotic versatility.</title>
        <authorList>
            <person name="Fritz-Laylin L.K."/>
            <person name="Prochnik S.E."/>
            <person name="Ginger M.L."/>
            <person name="Dacks J.B."/>
            <person name="Carpenter M.L."/>
            <person name="Field M.C."/>
            <person name="Kuo A."/>
            <person name="Paredez A."/>
            <person name="Chapman J."/>
            <person name="Pham J."/>
            <person name="Shu S."/>
            <person name="Neupane R."/>
            <person name="Cipriano M."/>
            <person name="Mancuso J."/>
            <person name="Tu H."/>
            <person name="Salamov A."/>
            <person name="Lindquist E."/>
            <person name="Shapiro H."/>
            <person name="Lucas S."/>
            <person name="Grigoriev I.V."/>
            <person name="Cande W.Z."/>
            <person name="Fulton C."/>
            <person name="Rokhsar D.S."/>
            <person name="Dawson S.C."/>
        </authorList>
    </citation>
    <scope>NUCLEOTIDE SEQUENCE [LARGE SCALE GENOMIC DNA]</scope>
    <source>
        <strain evidence="3 4">NEG-M</strain>
    </source>
</reference>
<feature type="compositionally biased region" description="Basic and acidic residues" evidence="1">
    <location>
        <begin position="981"/>
        <end position="998"/>
    </location>
</feature>
<evidence type="ECO:0000256" key="1">
    <source>
        <dbReference type="SAM" id="MobiDB-lite"/>
    </source>
</evidence>
<dbReference type="OrthoDB" id="10477955at2759"/>
<dbReference type="Proteomes" id="UP000006671">
    <property type="component" value="Unassembled WGS sequence"/>
</dbReference>
<dbReference type="OMA" id="HHFNNLI"/>
<dbReference type="SUPFAM" id="SSF63411">
    <property type="entry name" value="LuxS/MPP-like metallohydrolase"/>
    <property type="match status" value="2"/>
</dbReference>
<evidence type="ECO:0000313" key="4">
    <source>
        <dbReference type="Proteomes" id="UP000006671"/>
    </source>
</evidence>
<dbReference type="InterPro" id="IPR013578">
    <property type="entry name" value="Peptidase_M16C_assoc"/>
</dbReference>
<dbReference type="VEuPathDB" id="AmoebaDB:NAEGRDRAFT_61974"/>
<dbReference type="GeneID" id="8863453"/>
<dbReference type="InParanoid" id="D2UZK7"/>
<dbReference type="KEGG" id="ngr:NAEGRDRAFT_61974"/>
<dbReference type="GO" id="GO:0046872">
    <property type="term" value="F:metal ion binding"/>
    <property type="evidence" value="ECO:0007669"/>
    <property type="project" value="InterPro"/>
</dbReference>
<dbReference type="InterPro" id="IPR011249">
    <property type="entry name" value="Metalloenz_LuxS/M16"/>
</dbReference>
<evidence type="ECO:0000259" key="2">
    <source>
        <dbReference type="Pfam" id="PF08367"/>
    </source>
</evidence>
<dbReference type="AlphaFoldDB" id="D2UZK7"/>
<dbReference type="RefSeq" id="XP_002682703.1">
    <property type="nucleotide sequence ID" value="XM_002682657.1"/>
</dbReference>
<gene>
    <name evidence="3" type="ORF">NAEGRDRAFT_61974</name>
</gene>
<organism evidence="4">
    <name type="scientific">Naegleria gruberi</name>
    <name type="common">Amoeba</name>
    <dbReference type="NCBI Taxonomy" id="5762"/>
    <lineage>
        <taxon>Eukaryota</taxon>
        <taxon>Discoba</taxon>
        <taxon>Heterolobosea</taxon>
        <taxon>Tetramitia</taxon>
        <taxon>Eutetramitia</taxon>
        <taxon>Vahlkampfiidae</taxon>
        <taxon>Naegleria</taxon>
    </lineage>
</organism>
<dbReference type="GO" id="GO:0006508">
    <property type="term" value="P:proteolysis"/>
    <property type="evidence" value="ECO:0007669"/>
    <property type="project" value="InterPro"/>
</dbReference>
<accession>D2UZK7</accession>
<feature type="domain" description="Peptidase M16C associated" evidence="2">
    <location>
        <begin position="550"/>
        <end position="687"/>
    </location>
</feature>
<keyword evidence="4" id="KW-1185">Reference proteome</keyword>
<proteinExistence type="predicted"/>
<feature type="region of interest" description="Disordered" evidence="1">
    <location>
        <begin position="975"/>
        <end position="998"/>
    </location>
</feature>
<evidence type="ECO:0000313" key="3">
    <source>
        <dbReference type="EMBL" id="EFC49959.1"/>
    </source>
</evidence>
<dbReference type="STRING" id="5762.D2UZK7"/>
<protein>
    <submittedName>
        <fullName evidence="3">Predicted protein</fullName>
    </submittedName>
</protein>